<dbReference type="EMBL" id="JAYKLX010000001">
    <property type="protein sequence ID" value="MEB3344265.1"/>
    <property type="molecule type" value="Genomic_DNA"/>
</dbReference>
<name>A0ABU5ZQB3_9FLAO</name>
<dbReference type="Proteomes" id="UP001327027">
    <property type="component" value="Unassembled WGS sequence"/>
</dbReference>
<evidence type="ECO:0000313" key="2">
    <source>
        <dbReference type="Proteomes" id="UP001327027"/>
    </source>
</evidence>
<organism evidence="1 2">
    <name type="scientific">Aquimarina gracilis</name>
    <dbReference type="NCBI Taxonomy" id="874422"/>
    <lineage>
        <taxon>Bacteria</taxon>
        <taxon>Pseudomonadati</taxon>
        <taxon>Bacteroidota</taxon>
        <taxon>Flavobacteriia</taxon>
        <taxon>Flavobacteriales</taxon>
        <taxon>Flavobacteriaceae</taxon>
        <taxon>Aquimarina</taxon>
    </lineage>
</organism>
<dbReference type="RefSeq" id="WP_324178314.1">
    <property type="nucleotide sequence ID" value="NZ_BAABAW010000016.1"/>
</dbReference>
<evidence type="ECO:0000313" key="1">
    <source>
        <dbReference type="EMBL" id="MEB3344265.1"/>
    </source>
</evidence>
<protein>
    <submittedName>
        <fullName evidence="1">Uncharacterized protein</fullName>
    </submittedName>
</protein>
<keyword evidence="2" id="KW-1185">Reference proteome</keyword>
<reference evidence="1 2" key="1">
    <citation type="journal article" date="2013" name="Int. J. Syst. Evol. Microbiol.">
        <title>Aquimarina gracilis sp. nov., isolated from the gut microflora of a mussel, Mytilus coruscus, and emended description of Aquimarina spongiae.</title>
        <authorList>
            <person name="Park S.C."/>
            <person name="Choe H.N."/>
            <person name="Baik K.S."/>
            <person name="Seong C.N."/>
        </authorList>
    </citation>
    <scope>NUCLEOTIDE SEQUENCE [LARGE SCALE GENOMIC DNA]</scope>
    <source>
        <strain evidence="1 2">PSC32</strain>
    </source>
</reference>
<comment type="caution">
    <text evidence="1">The sequence shown here is derived from an EMBL/GenBank/DDBJ whole genome shotgun (WGS) entry which is preliminary data.</text>
</comment>
<sequence length="71" mass="7815">MKKVFLIVLGVFSLSLLFSLRLEDSKIIKNSAFADGTCCPEDHSFCVVDGDSAGRHYFKSSGSCNDDETDF</sequence>
<accession>A0ABU5ZQB3</accession>
<proteinExistence type="predicted"/>
<gene>
    <name evidence="1" type="ORF">U6A24_02275</name>
</gene>